<feature type="region of interest" description="Disordered" evidence="10">
    <location>
        <begin position="274"/>
        <end position="317"/>
    </location>
</feature>
<dbReference type="Proteomes" id="UP001652624">
    <property type="component" value="Chromosome 7"/>
</dbReference>
<proteinExistence type="inferred from homology"/>
<keyword evidence="3" id="KW-0808">Transferase</keyword>
<reference evidence="12" key="1">
    <citation type="submission" date="2025-08" db="UniProtKB">
        <authorList>
            <consortium name="RefSeq"/>
        </authorList>
    </citation>
    <scope>IDENTIFICATION</scope>
</reference>
<evidence type="ECO:0000256" key="1">
    <source>
        <dbReference type="ARBA" id="ARBA00004323"/>
    </source>
</evidence>
<keyword evidence="9" id="KW-0325">Glycoprotein</keyword>
<dbReference type="Gene3D" id="3.40.50.300">
    <property type="entry name" value="P-loop containing nucleotide triphosphate hydrolases"/>
    <property type="match status" value="1"/>
</dbReference>
<dbReference type="InterPro" id="IPR009729">
    <property type="entry name" value="Gal-3-0_sulfotransfrase"/>
</dbReference>
<keyword evidence="5" id="KW-0735">Signal-anchor</keyword>
<keyword evidence="6" id="KW-1133">Transmembrane helix</keyword>
<dbReference type="SUPFAM" id="SSF52540">
    <property type="entry name" value="P-loop containing nucleoside triphosphate hydrolases"/>
    <property type="match status" value="1"/>
</dbReference>
<feature type="region of interest" description="Disordered" evidence="10">
    <location>
        <begin position="1"/>
        <end position="181"/>
    </location>
</feature>
<organism evidence="11 12">
    <name type="scientific">Erinaceus europaeus</name>
    <name type="common">Western European hedgehog</name>
    <dbReference type="NCBI Taxonomy" id="9365"/>
    <lineage>
        <taxon>Eukaryota</taxon>
        <taxon>Metazoa</taxon>
        <taxon>Chordata</taxon>
        <taxon>Craniata</taxon>
        <taxon>Vertebrata</taxon>
        <taxon>Euteleostomi</taxon>
        <taxon>Mammalia</taxon>
        <taxon>Eutheria</taxon>
        <taxon>Laurasiatheria</taxon>
        <taxon>Eulipotyphla</taxon>
        <taxon>Erinaceidae</taxon>
        <taxon>Erinaceinae</taxon>
        <taxon>Erinaceus</taxon>
    </lineage>
</organism>
<dbReference type="PANTHER" id="PTHR14647:SF62">
    <property type="entry name" value="GALACTOSE-3-O-SULFOTRANSFERASE 2"/>
    <property type="match status" value="1"/>
</dbReference>
<comment type="subcellular location">
    <subcellularLocation>
        <location evidence="1">Golgi apparatus membrane</location>
        <topology evidence="1">Single-pass type II membrane protein</topology>
    </subcellularLocation>
</comment>
<gene>
    <name evidence="12" type="primary">LOC132539236</name>
</gene>
<evidence type="ECO:0000256" key="5">
    <source>
        <dbReference type="ARBA" id="ARBA00022968"/>
    </source>
</evidence>
<name>A0ABM3XKP5_ERIEU</name>
<evidence type="ECO:0000256" key="9">
    <source>
        <dbReference type="ARBA" id="ARBA00023180"/>
    </source>
</evidence>
<evidence type="ECO:0000256" key="10">
    <source>
        <dbReference type="SAM" id="MobiDB-lite"/>
    </source>
</evidence>
<dbReference type="InterPro" id="IPR027417">
    <property type="entry name" value="P-loop_NTPase"/>
</dbReference>
<evidence type="ECO:0000256" key="7">
    <source>
        <dbReference type="ARBA" id="ARBA00023034"/>
    </source>
</evidence>
<keyword evidence="4" id="KW-0812">Transmembrane</keyword>
<evidence type="ECO:0000313" key="11">
    <source>
        <dbReference type="Proteomes" id="UP001652624"/>
    </source>
</evidence>
<comment type="similarity">
    <text evidence="2">Belongs to the galactose-3-O-sulfotransferase family.</text>
</comment>
<evidence type="ECO:0000256" key="2">
    <source>
        <dbReference type="ARBA" id="ARBA00008124"/>
    </source>
</evidence>
<sequence length="725" mass="77501">MGYVVRNGTGTGDRTPEQCPEDTDVSRGAQLCTDTTVSASGCGDPKWPESGNGEPGKHGGRIAKGRPHDSPADKTGHLGSSWTMGTYGGREGRDPRLSQHLTSGSWGQGHTGPDSLARDHQGCSPEAPPASSPTSPGRVSGPDAGLSGAELEPELQDGSRPAEEAAQAPGSGLARTGPLQWPLHGSPAGWLTLEHPRMLSDPHAGLDMELRGAGPLSTLEETPQPVLGSLKSRQPSLQGHMPGGKQDPRPAIPMVDTDCSDPAWALDALSSPWASRSGTLPSRVPGGGWGARRHNSPPGTAGPERSPSHALSPMPGMPGTPWDSIHTWCRGQVHAQYPSGAAPGISSPSLSSPAPGAPGCQPRTHVFFLKVHKSASSTIANILFRFGDEHGLRFAMPAGGAPHFFYPRPFQASFVEGFSHDPGPGFHIMCQHMRFQPSEVRRVLPPDTFYFTILRDPARVLESAFSYYKASSPFARARGLGDFLARPGAFYDPRRSDAHYGRDLQAFDLGLVRPSRRAHPGVRSPRHLRALVRAAAARFPLVLIAEHLDASLVLLGRALCWPPAALVAFPANRRAAFARQPLPPAMARRARAWSALDWALYSHFNRTLWARLDALGPGVHAEVAALRRLRARWARTCLVGGGAALPGGALRDPQLTPLSHGLAPILGYALRPGLGPRVRRTCRALATPELQYARRLYRRQFPGSLGGVRTGSELGSGRQLSRPER</sequence>
<accession>A0ABM3XKP5</accession>
<dbReference type="PANTHER" id="PTHR14647">
    <property type="entry name" value="GALACTOSE-3-O-SULFOTRANSFERASE"/>
    <property type="match status" value="1"/>
</dbReference>
<evidence type="ECO:0000313" key="12">
    <source>
        <dbReference type="RefSeq" id="XP_060049370.1"/>
    </source>
</evidence>
<keyword evidence="8" id="KW-0472">Membrane</keyword>
<keyword evidence="7" id="KW-0333">Golgi apparatus</keyword>
<dbReference type="GeneID" id="132539236"/>
<evidence type="ECO:0000256" key="4">
    <source>
        <dbReference type="ARBA" id="ARBA00022692"/>
    </source>
</evidence>
<keyword evidence="11" id="KW-1185">Reference proteome</keyword>
<evidence type="ECO:0000256" key="6">
    <source>
        <dbReference type="ARBA" id="ARBA00022989"/>
    </source>
</evidence>
<feature type="compositionally biased region" description="Basic and acidic residues" evidence="10">
    <location>
        <begin position="66"/>
        <end position="76"/>
    </location>
</feature>
<dbReference type="Pfam" id="PF06990">
    <property type="entry name" value="Gal-3-0_sulfotr"/>
    <property type="match status" value="1"/>
</dbReference>
<feature type="region of interest" description="Disordered" evidence="10">
    <location>
        <begin position="339"/>
        <end position="358"/>
    </location>
</feature>
<evidence type="ECO:0000256" key="3">
    <source>
        <dbReference type="ARBA" id="ARBA00022679"/>
    </source>
</evidence>
<protein>
    <submittedName>
        <fullName evidence="12">Uncharacterized protein LOC132539236</fullName>
    </submittedName>
</protein>
<feature type="region of interest" description="Disordered" evidence="10">
    <location>
        <begin position="215"/>
        <end position="255"/>
    </location>
</feature>
<dbReference type="RefSeq" id="XP_060049370.1">
    <property type="nucleotide sequence ID" value="XM_060193387.1"/>
</dbReference>
<evidence type="ECO:0000256" key="8">
    <source>
        <dbReference type="ARBA" id="ARBA00023136"/>
    </source>
</evidence>